<evidence type="ECO:0000313" key="2">
    <source>
        <dbReference type="Proteomes" id="UP000799118"/>
    </source>
</evidence>
<dbReference type="AlphaFoldDB" id="A0A6A4HZK7"/>
<dbReference type="InterPro" id="IPR032675">
    <property type="entry name" value="LRR_dom_sf"/>
</dbReference>
<dbReference type="Gene3D" id="3.80.10.10">
    <property type="entry name" value="Ribonuclease Inhibitor"/>
    <property type="match status" value="1"/>
</dbReference>
<keyword evidence="2" id="KW-1185">Reference proteome</keyword>
<sequence>MTIPLPNELVEAILDNLYSEKSTLLNCALVGRAWAPASQRGIFQRIVLRTPNSHHEDYAAHCEAYMKANERFIELFSETPRLASYVRFLELRTFEKPKSTINQEVLHDSEALLIRMLTNVNSLSLHRVNWLALSPLLRDALTSLFSASSTTRLNLALFAIPTFTQLTSLLGRMSHLKVLKLSFINCSNWNVPVSTLLESNSEGTAIDYPPPRSIQLDQLLHFHQLNLRSFTAWLQQDSCPFEFQNLRSLQIHRSTLSDFEGTAFMLKYVGNSLRELELMGPYRIQHSSIVHLGYTPNLERVNLVTVQQTDTYTPIPWLQCLFEPLLNHNRKMYPLRRLTIDLTIEHSDALETDQWDHWTALDALLSRPEFAALERVNIILQVVAVMNEVLDGVKELLSEKLLRLDWSGKLRILIPPKEDIHRGNIRAAVTL</sequence>
<protein>
    <recommendedName>
        <fullName evidence="3">F-box domain-containing protein</fullName>
    </recommendedName>
</protein>
<proteinExistence type="predicted"/>
<organism evidence="1 2">
    <name type="scientific">Gymnopus androsaceus JB14</name>
    <dbReference type="NCBI Taxonomy" id="1447944"/>
    <lineage>
        <taxon>Eukaryota</taxon>
        <taxon>Fungi</taxon>
        <taxon>Dikarya</taxon>
        <taxon>Basidiomycota</taxon>
        <taxon>Agaricomycotina</taxon>
        <taxon>Agaricomycetes</taxon>
        <taxon>Agaricomycetidae</taxon>
        <taxon>Agaricales</taxon>
        <taxon>Marasmiineae</taxon>
        <taxon>Omphalotaceae</taxon>
        <taxon>Gymnopus</taxon>
    </lineage>
</organism>
<name>A0A6A4HZK7_9AGAR</name>
<dbReference type="OrthoDB" id="3070253at2759"/>
<reference evidence="1" key="1">
    <citation type="journal article" date="2019" name="Environ. Microbiol.">
        <title>Fungal ecological strategies reflected in gene transcription - a case study of two litter decomposers.</title>
        <authorList>
            <person name="Barbi F."/>
            <person name="Kohler A."/>
            <person name="Barry K."/>
            <person name="Baskaran P."/>
            <person name="Daum C."/>
            <person name="Fauchery L."/>
            <person name="Ihrmark K."/>
            <person name="Kuo A."/>
            <person name="LaButti K."/>
            <person name="Lipzen A."/>
            <person name="Morin E."/>
            <person name="Grigoriev I.V."/>
            <person name="Henrissat B."/>
            <person name="Lindahl B."/>
            <person name="Martin F."/>
        </authorList>
    </citation>
    <scope>NUCLEOTIDE SEQUENCE</scope>
    <source>
        <strain evidence="1">JB14</strain>
    </source>
</reference>
<evidence type="ECO:0000313" key="1">
    <source>
        <dbReference type="EMBL" id="KAE9403626.1"/>
    </source>
</evidence>
<evidence type="ECO:0008006" key="3">
    <source>
        <dbReference type="Google" id="ProtNLM"/>
    </source>
</evidence>
<gene>
    <name evidence="1" type="ORF">BT96DRAFT_1016863</name>
</gene>
<dbReference type="Proteomes" id="UP000799118">
    <property type="component" value="Unassembled WGS sequence"/>
</dbReference>
<accession>A0A6A4HZK7</accession>
<dbReference type="EMBL" id="ML769423">
    <property type="protein sequence ID" value="KAE9403626.1"/>
    <property type="molecule type" value="Genomic_DNA"/>
</dbReference>